<reference evidence="2 3" key="1">
    <citation type="submission" date="2020-02" db="EMBL/GenBank/DDBJ databases">
        <title>Characterization of vanA genotype vancomycin-resistant Enterococcus saigonensis VE80.</title>
        <authorList>
            <person name="Harada T."/>
            <person name="Motooka D."/>
            <person name="Nakamura S."/>
            <person name="Yamamoto Y."/>
            <person name="Kawahara R."/>
            <person name="Kawatsu K."/>
        </authorList>
    </citation>
    <scope>NUCLEOTIDE SEQUENCE [LARGE SCALE GENOMIC DNA]</scope>
    <source>
        <strain evidence="2 3">VE80</strain>
    </source>
</reference>
<feature type="domain" description="FAD-dependent urate hydroxylase HpyO/Asp monooxygenase CreE-like FAD/NAD(P)-binding" evidence="1">
    <location>
        <begin position="5"/>
        <end position="171"/>
    </location>
</feature>
<dbReference type="SUPFAM" id="SSF51905">
    <property type="entry name" value="FAD/NAD(P)-binding domain"/>
    <property type="match status" value="1"/>
</dbReference>
<dbReference type="Proteomes" id="UP000502998">
    <property type="component" value="Chromosome"/>
</dbReference>
<evidence type="ECO:0000313" key="2">
    <source>
        <dbReference type="EMBL" id="BCA85879.1"/>
    </source>
</evidence>
<evidence type="ECO:0000313" key="3">
    <source>
        <dbReference type="Proteomes" id="UP000502998"/>
    </source>
</evidence>
<dbReference type="InterPro" id="IPR052189">
    <property type="entry name" value="L-asp_N-monooxygenase_NS-form"/>
</dbReference>
<dbReference type="InterPro" id="IPR038732">
    <property type="entry name" value="HpyO/CreE_NAD-binding"/>
</dbReference>
<dbReference type="EMBL" id="AP022822">
    <property type="protein sequence ID" value="BCA85879.1"/>
    <property type="molecule type" value="Genomic_DNA"/>
</dbReference>
<dbReference type="Pfam" id="PF13454">
    <property type="entry name" value="NAD_binding_9"/>
    <property type="match status" value="1"/>
</dbReference>
<protein>
    <submittedName>
        <fullName evidence="2">FAD(NAD)-dependent oxidoreductase</fullName>
    </submittedName>
</protein>
<proteinExistence type="predicted"/>
<gene>
    <name evidence="2" type="ORF">EsVE80_14020</name>
</gene>
<dbReference type="InterPro" id="IPR036188">
    <property type="entry name" value="FAD/NAD-bd_sf"/>
</dbReference>
<evidence type="ECO:0000259" key="1">
    <source>
        <dbReference type="Pfam" id="PF13454"/>
    </source>
</evidence>
<dbReference type="KEGG" id="esg:EsVE80_14020"/>
<dbReference type="PANTHER" id="PTHR40254">
    <property type="entry name" value="BLR0577 PROTEIN"/>
    <property type="match status" value="1"/>
</dbReference>
<accession>A0A679ICH8</accession>
<dbReference type="RefSeq" id="WP_173103107.1">
    <property type="nucleotide sequence ID" value="NZ_AP022822.1"/>
</dbReference>
<organism evidence="2 3">
    <name type="scientific">Enterococcus saigonensis</name>
    <dbReference type="NCBI Taxonomy" id="1805431"/>
    <lineage>
        <taxon>Bacteria</taxon>
        <taxon>Bacillati</taxon>
        <taxon>Bacillota</taxon>
        <taxon>Bacilli</taxon>
        <taxon>Lactobacillales</taxon>
        <taxon>Enterococcaceae</taxon>
        <taxon>Enterococcus</taxon>
    </lineage>
</organism>
<dbReference type="AlphaFoldDB" id="A0A679ICH8"/>
<dbReference type="PANTHER" id="PTHR40254:SF1">
    <property type="entry name" value="BLR0577 PROTEIN"/>
    <property type="match status" value="1"/>
</dbReference>
<keyword evidence="3" id="KW-1185">Reference proteome</keyword>
<sequence>MKKIAIIGGGPFGLIALNTLVKKAVALNEEVTILIFDPHGPGGKVWRSNQSSEVIMNTVMQHVTLFSEDEGPNLGEWSQNEAIDFLASLNLLAEEEFLFETNLAKNDYCSRRYYGIYQRWFFSEILKKIPESVTVHFMKEKIIDLTVVADKIILTGEKTYPVSDVILATGHASNQDSKEEKKNRTFAKANKLFYQGPANPVDVPLENLVQGAIIIRGVGLSFYDYLSLLVNKWGGKFIEKEGEIIYQPSGREEKVIVGSGRGVPYRARPINQKLPGEEAQPQILTKKFMTQFQGSVTEIVDRLKKEAELVYYKIALKNSNVDMVKFLFDYQKQDTNTLLKKYCIPKHYKLDWDKLLNPAQDIPATDFSEFIFNYLQEDIKQAELGNKRGAIAAAIDTFKELQAPFNYMLDHEKFAPKEYYQDFWGDFNRSYSFLAIGAPVIRQKQLAAFYKAGFVDFLAPEMVVEQKNGEFIAYSKKDKKRCFKGKNLIEARLPKTDLAKTKNPLINKMRDKGYLAPHIVIFEGEKHETGALLVHRQTHQIIDSKGKLQPHIFCYGIPLEGLDWLNAASPRPKSHDRVFYLANQIIETIYEKKQ</sequence>
<name>A0A679ICH8_9ENTE</name>